<sequence>MSLNIATNVSFEDEDERDAVYIKANDNSAANAGKYSVINNGYAKQEATDDVTLPPTAKYSEIWTHLRPLSSRQKPF</sequence>
<evidence type="ECO:0000313" key="1">
    <source>
        <dbReference type="EMBL" id="GAN03495.1"/>
    </source>
</evidence>
<protein>
    <submittedName>
        <fullName evidence="1">Uncharacterized protein</fullName>
    </submittedName>
</protein>
<keyword evidence="2" id="KW-1185">Reference proteome</keyword>
<dbReference type="AlphaFoldDB" id="A0A0C9LT80"/>
<evidence type="ECO:0000313" key="2">
    <source>
        <dbReference type="Proteomes" id="UP000053815"/>
    </source>
</evidence>
<reference evidence="1" key="1">
    <citation type="submission" date="2014-09" db="EMBL/GenBank/DDBJ databases">
        <title>Draft genome sequence of an oleaginous Mucoromycotina fungus Mucor ambiguus NBRC6742.</title>
        <authorList>
            <person name="Takeda I."/>
            <person name="Yamane N."/>
            <person name="Morita T."/>
            <person name="Tamano K."/>
            <person name="Machida M."/>
            <person name="Baker S."/>
            <person name="Koike H."/>
        </authorList>
    </citation>
    <scope>NUCLEOTIDE SEQUENCE</scope>
    <source>
        <strain evidence="1">NBRC 6742</strain>
    </source>
</reference>
<dbReference type="Proteomes" id="UP000053815">
    <property type="component" value="Unassembled WGS sequence"/>
</dbReference>
<organism evidence="1">
    <name type="scientific">Mucor ambiguus</name>
    <dbReference type="NCBI Taxonomy" id="91626"/>
    <lineage>
        <taxon>Eukaryota</taxon>
        <taxon>Fungi</taxon>
        <taxon>Fungi incertae sedis</taxon>
        <taxon>Mucoromycota</taxon>
        <taxon>Mucoromycotina</taxon>
        <taxon>Mucoromycetes</taxon>
        <taxon>Mucorales</taxon>
        <taxon>Mucorineae</taxon>
        <taxon>Mucoraceae</taxon>
        <taxon>Mucor</taxon>
    </lineage>
</organism>
<accession>A0A0C9LT80</accession>
<name>A0A0C9LT80_9FUNG</name>
<dbReference type="EMBL" id="DF836330">
    <property type="protein sequence ID" value="GAN03495.1"/>
    <property type="molecule type" value="Genomic_DNA"/>
</dbReference>
<gene>
    <name evidence="1" type="ORF">MAM1_0041d02949</name>
</gene>
<proteinExistence type="predicted"/>